<dbReference type="Proteomes" id="UP000004995">
    <property type="component" value="Unassembled WGS sequence"/>
</dbReference>
<dbReference type="EnsemblPlants" id="KQK88073">
    <property type="protein sequence ID" value="KQK88073"/>
    <property type="gene ID" value="SETIT_040757mg"/>
</dbReference>
<protein>
    <submittedName>
        <fullName evidence="1">Uncharacterized protein</fullName>
    </submittedName>
</protein>
<accession>K4APA9</accession>
<organism evidence="1 2">
    <name type="scientific">Setaria italica</name>
    <name type="common">Foxtail millet</name>
    <name type="synonym">Panicum italicum</name>
    <dbReference type="NCBI Taxonomy" id="4555"/>
    <lineage>
        <taxon>Eukaryota</taxon>
        <taxon>Viridiplantae</taxon>
        <taxon>Streptophyta</taxon>
        <taxon>Embryophyta</taxon>
        <taxon>Tracheophyta</taxon>
        <taxon>Spermatophyta</taxon>
        <taxon>Magnoliopsida</taxon>
        <taxon>Liliopsida</taxon>
        <taxon>Poales</taxon>
        <taxon>Poaceae</taxon>
        <taxon>PACMAD clade</taxon>
        <taxon>Panicoideae</taxon>
        <taxon>Panicodae</taxon>
        <taxon>Paniceae</taxon>
        <taxon>Cenchrinae</taxon>
        <taxon>Setaria</taxon>
    </lineage>
</organism>
<dbReference type="HOGENOM" id="CLU_3176376_0_0_1"/>
<dbReference type="AlphaFoldDB" id="K4APA9"/>
<dbReference type="Gramene" id="KQK88073">
    <property type="protein sequence ID" value="KQK88073"/>
    <property type="gene ID" value="SETIT_040757mg"/>
</dbReference>
<keyword evidence="2" id="KW-1185">Reference proteome</keyword>
<reference evidence="1" key="2">
    <citation type="submission" date="2018-08" db="UniProtKB">
        <authorList>
            <consortium name="EnsemblPlants"/>
        </authorList>
    </citation>
    <scope>IDENTIFICATION</scope>
    <source>
        <strain evidence="1">Yugu1</strain>
    </source>
</reference>
<dbReference type="EMBL" id="AGNK02005481">
    <property type="status" value="NOT_ANNOTATED_CDS"/>
    <property type="molecule type" value="Genomic_DNA"/>
</dbReference>
<name>K4APA9_SETIT</name>
<sequence length="47" mass="5742">MDRRAPEQKFLTDYVRMRAELHCMPIERLYCMGNQRRRRRPAACTLT</sequence>
<dbReference type="InParanoid" id="K4APA9"/>
<reference evidence="2" key="1">
    <citation type="journal article" date="2012" name="Nat. Biotechnol.">
        <title>Reference genome sequence of the model plant Setaria.</title>
        <authorList>
            <person name="Bennetzen J.L."/>
            <person name="Schmutz J."/>
            <person name="Wang H."/>
            <person name="Percifield R."/>
            <person name="Hawkins J."/>
            <person name="Pontaroli A.C."/>
            <person name="Estep M."/>
            <person name="Feng L."/>
            <person name="Vaughn J.N."/>
            <person name="Grimwood J."/>
            <person name="Jenkins J."/>
            <person name="Barry K."/>
            <person name="Lindquist E."/>
            <person name="Hellsten U."/>
            <person name="Deshpande S."/>
            <person name="Wang X."/>
            <person name="Wu X."/>
            <person name="Mitros T."/>
            <person name="Triplett J."/>
            <person name="Yang X."/>
            <person name="Ye C.Y."/>
            <person name="Mauro-Herrera M."/>
            <person name="Wang L."/>
            <person name="Li P."/>
            <person name="Sharma M."/>
            <person name="Sharma R."/>
            <person name="Ronald P.C."/>
            <person name="Panaud O."/>
            <person name="Kellogg E.A."/>
            <person name="Brutnell T.P."/>
            <person name="Doust A.N."/>
            <person name="Tuskan G.A."/>
            <person name="Rokhsar D."/>
            <person name="Devos K.M."/>
        </authorList>
    </citation>
    <scope>NUCLEOTIDE SEQUENCE [LARGE SCALE GENOMIC DNA]</scope>
    <source>
        <strain evidence="2">cv. Yugu1</strain>
    </source>
</reference>
<proteinExistence type="predicted"/>
<evidence type="ECO:0000313" key="2">
    <source>
        <dbReference type="Proteomes" id="UP000004995"/>
    </source>
</evidence>
<evidence type="ECO:0000313" key="1">
    <source>
        <dbReference type="EnsemblPlants" id="KQK88073"/>
    </source>
</evidence>